<evidence type="ECO:0000313" key="2">
    <source>
        <dbReference type="EMBL" id="VVB07342.1"/>
    </source>
</evidence>
<accession>A0A565C174</accession>
<dbReference type="GO" id="GO:0006572">
    <property type="term" value="P:L-tyrosine catabolic process"/>
    <property type="evidence" value="ECO:0007669"/>
    <property type="project" value="TreeGrafter"/>
</dbReference>
<proteinExistence type="predicted"/>
<dbReference type="InterPro" id="IPR004839">
    <property type="entry name" value="Aminotransferase_I/II_large"/>
</dbReference>
<dbReference type="PANTHER" id="PTHR45744:SF15">
    <property type="entry name" value="S-ALKYL-THIOHYDROXIMATE LYASE SUR1"/>
    <property type="match status" value="1"/>
</dbReference>
<dbReference type="InterPro" id="IPR015424">
    <property type="entry name" value="PyrdxlP-dep_Trfase"/>
</dbReference>
<sequence>MRTPCGNVYSHDHLKKVAETARKQGIMVITNDQTIFGDNPFVPMGKFATIVPVLTLGGISKGWVVPGWKIGWIALSGSIHLDITPDPSTIIQNRPSSFEFTVRVFLISVSIPLPPLHHSIEKGDKKFFAKKNERLKHNVDLACGRLKDIPCLVCPKKPESCTYLLVKIL</sequence>
<protein>
    <recommendedName>
        <fullName evidence="1">Aminotransferase class I/classII large domain-containing protein</fullName>
    </recommendedName>
</protein>
<dbReference type="Pfam" id="PF00155">
    <property type="entry name" value="Aminotran_1_2"/>
    <property type="match status" value="1"/>
</dbReference>
<dbReference type="PANTHER" id="PTHR45744">
    <property type="entry name" value="TYROSINE AMINOTRANSFERASE"/>
    <property type="match status" value="1"/>
</dbReference>
<dbReference type="GO" id="GO:0004838">
    <property type="term" value="F:L-tyrosine-2-oxoglutarate transaminase activity"/>
    <property type="evidence" value="ECO:0007669"/>
    <property type="project" value="TreeGrafter"/>
</dbReference>
<evidence type="ECO:0000313" key="3">
    <source>
        <dbReference type="Proteomes" id="UP000489600"/>
    </source>
</evidence>
<dbReference type="Gene3D" id="3.90.1150.10">
    <property type="entry name" value="Aspartate Aminotransferase, domain 1"/>
    <property type="match status" value="1"/>
</dbReference>
<reference evidence="2" key="1">
    <citation type="submission" date="2019-07" db="EMBL/GenBank/DDBJ databases">
        <authorList>
            <person name="Dittberner H."/>
        </authorList>
    </citation>
    <scope>NUCLEOTIDE SEQUENCE [LARGE SCALE GENOMIC DNA]</scope>
</reference>
<comment type="caution">
    <text evidence="2">The sequence shown here is derived from an EMBL/GenBank/DDBJ whole genome shotgun (WGS) entry which is preliminary data.</text>
</comment>
<dbReference type="Gene3D" id="3.40.640.10">
    <property type="entry name" value="Type I PLP-dependent aspartate aminotransferase-like (Major domain)"/>
    <property type="match status" value="1"/>
</dbReference>
<feature type="domain" description="Aminotransferase class I/classII large" evidence="1">
    <location>
        <begin position="4"/>
        <end position="151"/>
    </location>
</feature>
<dbReference type="InterPro" id="IPR015421">
    <property type="entry name" value="PyrdxlP-dep_Trfase_major"/>
</dbReference>
<dbReference type="InterPro" id="IPR015422">
    <property type="entry name" value="PyrdxlP-dep_Trfase_small"/>
</dbReference>
<dbReference type="GO" id="GO:0005829">
    <property type="term" value="C:cytosol"/>
    <property type="evidence" value="ECO:0007669"/>
    <property type="project" value="TreeGrafter"/>
</dbReference>
<organism evidence="2 3">
    <name type="scientific">Arabis nemorensis</name>
    <dbReference type="NCBI Taxonomy" id="586526"/>
    <lineage>
        <taxon>Eukaryota</taxon>
        <taxon>Viridiplantae</taxon>
        <taxon>Streptophyta</taxon>
        <taxon>Embryophyta</taxon>
        <taxon>Tracheophyta</taxon>
        <taxon>Spermatophyta</taxon>
        <taxon>Magnoliopsida</taxon>
        <taxon>eudicotyledons</taxon>
        <taxon>Gunneridae</taxon>
        <taxon>Pentapetalae</taxon>
        <taxon>rosids</taxon>
        <taxon>malvids</taxon>
        <taxon>Brassicales</taxon>
        <taxon>Brassicaceae</taxon>
        <taxon>Arabideae</taxon>
        <taxon>Arabis</taxon>
    </lineage>
</organism>
<dbReference type="GO" id="GO:0030170">
    <property type="term" value="F:pyridoxal phosphate binding"/>
    <property type="evidence" value="ECO:0007669"/>
    <property type="project" value="InterPro"/>
</dbReference>
<gene>
    <name evidence="2" type="ORF">ANE_LOCUS17786</name>
</gene>
<dbReference type="OrthoDB" id="7042322at2759"/>
<dbReference type="AlphaFoldDB" id="A0A565C174"/>
<keyword evidence="3" id="KW-1185">Reference proteome</keyword>
<dbReference type="EMBL" id="CABITT030000006">
    <property type="protein sequence ID" value="VVB07342.1"/>
    <property type="molecule type" value="Genomic_DNA"/>
</dbReference>
<dbReference type="Proteomes" id="UP000489600">
    <property type="component" value="Unassembled WGS sequence"/>
</dbReference>
<dbReference type="SUPFAM" id="SSF53383">
    <property type="entry name" value="PLP-dependent transferases"/>
    <property type="match status" value="1"/>
</dbReference>
<evidence type="ECO:0000259" key="1">
    <source>
        <dbReference type="Pfam" id="PF00155"/>
    </source>
</evidence>
<name>A0A565C174_9BRAS</name>